<evidence type="ECO:0000256" key="1">
    <source>
        <dbReference type="ARBA" id="ARBA00022737"/>
    </source>
</evidence>
<accession>A0A916UWI1</accession>
<dbReference type="InterPro" id="IPR013360">
    <property type="entry name" value="Pilus_4_PilW"/>
</dbReference>
<evidence type="ECO:0000256" key="2">
    <source>
        <dbReference type="ARBA" id="ARBA00022803"/>
    </source>
</evidence>
<dbReference type="Gene3D" id="1.25.40.10">
    <property type="entry name" value="Tetratricopeptide repeat domain"/>
    <property type="match status" value="1"/>
</dbReference>
<gene>
    <name evidence="5" type="ORF">GCM10011396_43950</name>
</gene>
<dbReference type="InterPro" id="IPR051685">
    <property type="entry name" value="Ycf3/AcsC/BcsC/TPR_MFPF"/>
</dbReference>
<dbReference type="SUPFAM" id="SSF48452">
    <property type="entry name" value="TPR-like"/>
    <property type="match status" value="1"/>
</dbReference>
<reference evidence="5" key="2">
    <citation type="submission" date="2020-09" db="EMBL/GenBank/DDBJ databases">
        <authorList>
            <person name="Sun Q."/>
            <person name="Zhou Y."/>
        </authorList>
    </citation>
    <scope>NUCLEOTIDE SEQUENCE</scope>
    <source>
        <strain evidence="5">CGMCC 1.10998</strain>
    </source>
</reference>
<dbReference type="EMBL" id="BMED01000005">
    <property type="protein sequence ID" value="GGC91880.1"/>
    <property type="molecule type" value="Genomic_DNA"/>
</dbReference>
<feature type="repeat" description="TPR" evidence="3">
    <location>
        <begin position="78"/>
        <end position="111"/>
    </location>
</feature>
<feature type="chain" id="PRO_5037861634" evidence="4">
    <location>
        <begin position="21"/>
        <end position="262"/>
    </location>
</feature>
<evidence type="ECO:0000256" key="4">
    <source>
        <dbReference type="SAM" id="SignalP"/>
    </source>
</evidence>
<dbReference type="NCBIfam" id="TIGR02521">
    <property type="entry name" value="type_IV_pilW"/>
    <property type="match status" value="1"/>
</dbReference>
<reference evidence="5" key="1">
    <citation type="journal article" date="2014" name="Int. J. Syst. Evol. Microbiol.">
        <title>Complete genome sequence of Corynebacterium casei LMG S-19264T (=DSM 44701T), isolated from a smear-ripened cheese.</title>
        <authorList>
            <consortium name="US DOE Joint Genome Institute (JGI-PGF)"/>
            <person name="Walter F."/>
            <person name="Albersmeier A."/>
            <person name="Kalinowski J."/>
            <person name="Ruckert C."/>
        </authorList>
    </citation>
    <scope>NUCLEOTIDE SEQUENCE</scope>
    <source>
        <strain evidence="5">CGMCC 1.10998</strain>
    </source>
</reference>
<organism evidence="5 6">
    <name type="scientific">Undibacterium terreum</name>
    <dbReference type="NCBI Taxonomy" id="1224302"/>
    <lineage>
        <taxon>Bacteria</taxon>
        <taxon>Pseudomonadati</taxon>
        <taxon>Pseudomonadota</taxon>
        <taxon>Betaproteobacteria</taxon>
        <taxon>Burkholderiales</taxon>
        <taxon>Oxalobacteraceae</taxon>
        <taxon>Undibacterium</taxon>
    </lineage>
</organism>
<keyword evidence="6" id="KW-1185">Reference proteome</keyword>
<protein>
    <submittedName>
        <fullName evidence="5">Pilus assembly protein PilF</fullName>
    </submittedName>
</protein>
<dbReference type="PANTHER" id="PTHR44943">
    <property type="entry name" value="CELLULOSE SYNTHASE OPERON PROTEIN C"/>
    <property type="match status" value="1"/>
</dbReference>
<comment type="caution">
    <text evidence="5">The sequence shown here is derived from an EMBL/GenBank/DDBJ whole genome shotgun (WGS) entry which is preliminary data.</text>
</comment>
<dbReference type="SMART" id="SM00028">
    <property type="entry name" value="TPR"/>
    <property type="match status" value="3"/>
</dbReference>
<proteinExistence type="predicted"/>
<dbReference type="InterPro" id="IPR019734">
    <property type="entry name" value="TPR_rpt"/>
</dbReference>
<evidence type="ECO:0000256" key="3">
    <source>
        <dbReference type="PROSITE-ProRule" id="PRU00339"/>
    </source>
</evidence>
<dbReference type="PROSITE" id="PS50005">
    <property type="entry name" value="TPR"/>
    <property type="match status" value="1"/>
</dbReference>
<evidence type="ECO:0000313" key="6">
    <source>
        <dbReference type="Proteomes" id="UP000637423"/>
    </source>
</evidence>
<dbReference type="PROSITE" id="PS51257">
    <property type="entry name" value="PROKAR_LIPOPROTEIN"/>
    <property type="match status" value="1"/>
</dbReference>
<keyword evidence="1" id="KW-0677">Repeat</keyword>
<dbReference type="InterPro" id="IPR011990">
    <property type="entry name" value="TPR-like_helical_dom_sf"/>
</dbReference>
<feature type="signal peptide" evidence="4">
    <location>
        <begin position="1"/>
        <end position="20"/>
    </location>
</feature>
<dbReference type="Pfam" id="PF13432">
    <property type="entry name" value="TPR_16"/>
    <property type="match status" value="1"/>
</dbReference>
<dbReference type="PANTHER" id="PTHR44943:SF5">
    <property type="entry name" value="BLL7697 PROTEIN"/>
    <property type="match status" value="1"/>
</dbReference>
<dbReference type="Proteomes" id="UP000637423">
    <property type="component" value="Unassembled WGS sequence"/>
</dbReference>
<keyword evidence="2 3" id="KW-0802">TPR repeat</keyword>
<sequence length="262" mass="29525">MHYRFVLSAVGCALILSACATKTLEGPKNDGLTGTENIDKQKRAAIRMQLAIDYYQQGQQKVALEEIKQALISSPDLVDAYNVRGLIFMDMGDKQLAEDNFLYALKLAPNNPDVAQNYGWFLCQNGRARQAMPYFEQALKEPKYAGGAKTLSTAGICSLKLKDDAAAERYFMLAFRADPGNPSVNVNIAKMQYDRGDFDKAHFYIERMVKAEVLTPEVLWLAIKIEKKRGDQISVSSLSTQLRRRYPESKEYDLLQRGAFNE</sequence>
<name>A0A916UWI1_9BURK</name>
<evidence type="ECO:0000313" key="5">
    <source>
        <dbReference type="EMBL" id="GGC91880.1"/>
    </source>
</evidence>
<keyword evidence="4" id="KW-0732">Signal</keyword>
<dbReference type="AlphaFoldDB" id="A0A916UWI1"/>